<feature type="compositionally biased region" description="Basic and acidic residues" evidence="1">
    <location>
        <begin position="60"/>
        <end position="90"/>
    </location>
</feature>
<evidence type="ECO:0000313" key="2">
    <source>
        <dbReference type="EMBL" id="AKL98135.1"/>
    </source>
</evidence>
<accession>A0A0G3WJS8</accession>
<reference evidence="2 3" key="1">
    <citation type="submission" date="2014-09" db="EMBL/GenBank/DDBJ databases">
        <title>Complete genome sequence of Endomicrobium proavitum.</title>
        <authorList>
            <person name="Zheng H."/>
        </authorList>
    </citation>
    <scope>NUCLEOTIDE SEQUENCE [LARGE SCALE GENOMIC DNA]</scope>
    <source>
        <strain evidence="2 3">Rsa215</strain>
    </source>
</reference>
<protein>
    <submittedName>
        <fullName evidence="2">Uncharacterized protein</fullName>
    </submittedName>
</protein>
<dbReference type="STRING" id="1408281.Epro_0756"/>
<proteinExistence type="predicted"/>
<feature type="compositionally biased region" description="Polar residues" evidence="1">
    <location>
        <begin position="29"/>
        <end position="42"/>
    </location>
</feature>
<dbReference type="RefSeq" id="WP_052570675.1">
    <property type="nucleotide sequence ID" value="NZ_CP009498.1"/>
</dbReference>
<sequence>MEDKVALGLVAQLGALVEELKRLNQNIEKMNSQKPQERSFSPRSFGGHGGGFGKKSFGGFHREGRHDDRDEKRSDFAGRESRGGRGDYKKFFKKKKSF</sequence>
<dbReference type="Proteomes" id="UP000035337">
    <property type="component" value="Chromosome"/>
</dbReference>
<evidence type="ECO:0000256" key="1">
    <source>
        <dbReference type="SAM" id="MobiDB-lite"/>
    </source>
</evidence>
<gene>
    <name evidence="2" type="ORF">Epro_0756</name>
</gene>
<keyword evidence="3" id="KW-1185">Reference proteome</keyword>
<dbReference type="AlphaFoldDB" id="A0A0G3WJS8"/>
<dbReference type="KEGG" id="epo:Epro_0756"/>
<name>A0A0G3WJS8_9BACT</name>
<feature type="region of interest" description="Disordered" evidence="1">
    <location>
        <begin position="29"/>
        <end position="98"/>
    </location>
</feature>
<organism evidence="2 3">
    <name type="scientific">Endomicrobium proavitum</name>
    <dbReference type="NCBI Taxonomy" id="1408281"/>
    <lineage>
        <taxon>Bacteria</taxon>
        <taxon>Pseudomonadati</taxon>
        <taxon>Elusimicrobiota</taxon>
        <taxon>Endomicrobiia</taxon>
        <taxon>Endomicrobiales</taxon>
        <taxon>Endomicrobiaceae</taxon>
        <taxon>Endomicrobium</taxon>
    </lineage>
</organism>
<evidence type="ECO:0000313" key="3">
    <source>
        <dbReference type="Proteomes" id="UP000035337"/>
    </source>
</evidence>
<dbReference type="EMBL" id="CP009498">
    <property type="protein sequence ID" value="AKL98135.1"/>
    <property type="molecule type" value="Genomic_DNA"/>
</dbReference>